<evidence type="ECO:0008006" key="3">
    <source>
        <dbReference type="Google" id="ProtNLM"/>
    </source>
</evidence>
<evidence type="ECO:0000313" key="2">
    <source>
        <dbReference type="Proteomes" id="UP000316541"/>
    </source>
</evidence>
<gene>
    <name evidence="1" type="ORF">FLX08_39425</name>
</gene>
<accession>A0A544XRG7</accession>
<sequence length="188" mass="20490">MPEVYLLIDVDGVLIPFPDSEGNGPATHVRHSVVPTGYDASSPVPIWLNPTHGPMLAELISELPLTPVWCTSWRGDASPLIGAKLGLEPFPHVELARQDITTSHPNGYLWKRDDVSAWLDAAQAVWIDDDFTPADHAWAAARTAVGIPTLLVQPDPRVGLLPAHLETIRSWMAELVSKPSRPFTSLGD</sequence>
<dbReference type="AlphaFoldDB" id="A0A544XRG7"/>
<organism evidence="1 2">
    <name type="scientific">Microbispora hainanensis</name>
    <dbReference type="NCBI Taxonomy" id="568844"/>
    <lineage>
        <taxon>Bacteria</taxon>
        <taxon>Bacillati</taxon>
        <taxon>Actinomycetota</taxon>
        <taxon>Actinomycetes</taxon>
        <taxon>Streptosporangiales</taxon>
        <taxon>Streptosporangiaceae</taxon>
        <taxon>Microbispora</taxon>
    </lineage>
</organism>
<name>A0A544XRG7_9ACTN</name>
<reference evidence="1 2" key="1">
    <citation type="submission" date="2019-07" db="EMBL/GenBank/DDBJ databases">
        <title>Microbispora hainanensis DSM 45428.</title>
        <authorList>
            <person name="Thawai C."/>
        </authorList>
    </citation>
    <scope>NUCLEOTIDE SEQUENCE [LARGE SCALE GENOMIC DNA]</scope>
    <source>
        <strain evidence="1 2">DSM 45428</strain>
    </source>
</reference>
<dbReference type="RefSeq" id="WP_142625361.1">
    <property type="nucleotide sequence ID" value="NZ_VIRM01000104.1"/>
</dbReference>
<evidence type="ECO:0000313" key="1">
    <source>
        <dbReference type="EMBL" id="TQS07089.1"/>
    </source>
</evidence>
<proteinExistence type="predicted"/>
<dbReference type="Proteomes" id="UP000316541">
    <property type="component" value="Unassembled WGS sequence"/>
</dbReference>
<dbReference type="Pfam" id="PF18143">
    <property type="entry name" value="HAD_SAK_2"/>
    <property type="match status" value="1"/>
</dbReference>
<comment type="caution">
    <text evidence="1">The sequence shown here is derived from an EMBL/GenBank/DDBJ whole genome shotgun (WGS) entry which is preliminary data.</text>
</comment>
<dbReference type="EMBL" id="VIRM01000104">
    <property type="protein sequence ID" value="TQS07089.1"/>
    <property type="molecule type" value="Genomic_DNA"/>
</dbReference>
<protein>
    <recommendedName>
        <fullName evidence="3">Secreted protein</fullName>
    </recommendedName>
</protein>